<dbReference type="Proteomes" id="UP000050482">
    <property type="component" value="Unassembled WGS sequence"/>
</dbReference>
<dbReference type="PATRIC" id="fig|471514.4.peg.3125"/>
<name>A0A0P9CHJ7_9BACL</name>
<dbReference type="InterPro" id="IPR049874">
    <property type="entry name" value="ROK_cs"/>
</dbReference>
<dbReference type="EMBL" id="LJCO01000019">
    <property type="protein sequence ID" value="KPV44962.1"/>
    <property type="molecule type" value="Genomic_DNA"/>
</dbReference>
<dbReference type="Gene3D" id="3.30.420.40">
    <property type="match status" value="2"/>
</dbReference>
<evidence type="ECO:0000313" key="2">
    <source>
        <dbReference type="EMBL" id="KPV44962.1"/>
    </source>
</evidence>
<dbReference type="Pfam" id="PF00480">
    <property type="entry name" value="ROK"/>
    <property type="match status" value="1"/>
</dbReference>
<accession>A0A0P9CHJ7</accession>
<dbReference type="InterPro" id="IPR043129">
    <property type="entry name" value="ATPase_NBD"/>
</dbReference>
<evidence type="ECO:0000256" key="1">
    <source>
        <dbReference type="ARBA" id="ARBA00006479"/>
    </source>
</evidence>
<dbReference type="PANTHER" id="PTHR18964:SF149">
    <property type="entry name" value="BIFUNCTIONAL UDP-N-ACETYLGLUCOSAMINE 2-EPIMERASE_N-ACETYLMANNOSAMINE KINASE"/>
    <property type="match status" value="1"/>
</dbReference>
<dbReference type="PANTHER" id="PTHR18964">
    <property type="entry name" value="ROK (REPRESSOR, ORF, KINASE) FAMILY"/>
    <property type="match status" value="1"/>
</dbReference>
<dbReference type="STRING" id="471514.AN477_04845"/>
<dbReference type="PROSITE" id="PS01125">
    <property type="entry name" value="ROK"/>
    <property type="match status" value="1"/>
</dbReference>
<sequence>MYTVGIDVGGTKIATAVVDADGQIIESADVLTKAEQGPEAVLDRIVNTVEAVLSSSGVSSVIGVGIGAPGPLNPREGMVYSPPNLPGWDRIPLQAEMQRRLHLPTFLDNDANAAALAELRFGAGSGYRDMVYLTISTGIGGGVILDGKIRQGASGCAAEVGHHIIALDGPLCRCGNRGCLEVLASGTAIARMAEERLGAQLNASAVARLAAQGDSGARAILDDVYRYLGVGLVNVVNMFDPSVIVIGGGVAQIGEPLFEALQQSIDQNHFRSNAFSRVRVLPAQLGTRAGVIGAALLPLVQSIS</sequence>
<reference evidence="2 3" key="1">
    <citation type="submission" date="2015-09" db="EMBL/GenBank/DDBJ databases">
        <title>Draft genome sequence of Alicyclobacillus ferrooxydans DSM 22381.</title>
        <authorList>
            <person name="Hemp J."/>
        </authorList>
    </citation>
    <scope>NUCLEOTIDE SEQUENCE [LARGE SCALE GENOMIC DNA]</scope>
    <source>
        <strain evidence="2 3">TC-34</strain>
    </source>
</reference>
<dbReference type="AlphaFoldDB" id="A0A0P9CHJ7"/>
<evidence type="ECO:0008006" key="4">
    <source>
        <dbReference type="Google" id="ProtNLM"/>
    </source>
</evidence>
<dbReference type="InterPro" id="IPR000600">
    <property type="entry name" value="ROK"/>
</dbReference>
<protein>
    <recommendedName>
        <fullName evidence="4">Transcriptional regulator</fullName>
    </recommendedName>
</protein>
<organism evidence="2 3">
    <name type="scientific">Alicyclobacillus ferrooxydans</name>
    <dbReference type="NCBI Taxonomy" id="471514"/>
    <lineage>
        <taxon>Bacteria</taxon>
        <taxon>Bacillati</taxon>
        <taxon>Bacillota</taxon>
        <taxon>Bacilli</taxon>
        <taxon>Bacillales</taxon>
        <taxon>Alicyclobacillaceae</taxon>
        <taxon>Alicyclobacillus</taxon>
    </lineage>
</organism>
<dbReference type="SUPFAM" id="SSF53067">
    <property type="entry name" value="Actin-like ATPase domain"/>
    <property type="match status" value="1"/>
</dbReference>
<keyword evidence="3" id="KW-1185">Reference proteome</keyword>
<proteinExistence type="inferred from homology"/>
<comment type="caution">
    <text evidence="2">The sequence shown here is derived from an EMBL/GenBank/DDBJ whole genome shotgun (WGS) entry which is preliminary data.</text>
</comment>
<gene>
    <name evidence="2" type="ORF">AN477_04845</name>
</gene>
<comment type="similarity">
    <text evidence="1">Belongs to the ROK (NagC/XylR) family.</text>
</comment>
<evidence type="ECO:0000313" key="3">
    <source>
        <dbReference type="Proteomes" id="UP000050482"/>
    </source>
</evidence>